<accession>A0ACA9S072</accession>
<feature type="non-terminal residue" evidence="1">
    <location>
        <position position="1"/>
    </location>
</feature>
<sequence>EILFSSKEINISNDNLILVNQIFDYEDCKDCQPLGFVNVISDKIGYGSLTSKHLSINESDDGSIVYLSIPIKK</sequence>
<feature type="non-terminal residue" evidence="1">
    <location>
        <position position="73"/>
    </location>
</feature>
<organism evidence="1 2">
    <name type="scientific">Racocetra persica</name>
    <dbReference type="NCBI Taxonomy" id="160502"/>
    <lineage>
        <taxon>Eukaryota</taxon>
        <taxon>Fungi</taxon>
        <taxon>Fungi incertae sedis</taxon>
        <taxon>Mucoromycota</taxon>
        <taxon>Glomeromycotina</taxon>
        <taxon>Glomeromycetes</taxon>
        <taxon>Diversisporales</taxon>
        <taxon>Gigasporaceae</taxon>
        <taxon>Racocetra</taxon>
    </lineage>
</organism>
<protein>
    <submittedName>
        <fullName evidence="1">36063_t:CDS:1</fullName>
    </submittedName>
</protein>
<keyword evidence="2" id="KW-1185">Reference proteome</keyword>
<evidence type="ECO:0000313" key="2">
    <source>
        <dbReference type="Proteomes" id="UP000789920"/>
    </source>
</evidence>
<evidence type="ECO:0000313" key="1">
    <source>
        <dbReference type="EMBL" id="CAG8820436.1"/>
    </source>
</evidence>
<reference evidence="1" key="1">
    <citation type="submission" date="2021-06" db="EMBL/GenBank/DDBJ databases">
        <authorList>
            <person name="Kallberg Y."/>
            <person name="Tangrot J."/>
            <person name="Rosling A."/>
        </authorList>
    </citation>
    <scope>NUCLEOTIDE SEQUENCE</scope>
    <source>
        <strain evidence="1">MA461A</strain>
    </source>
</reference>
<dbReference type="Proteomes" id="UP000789920">
    <property type="component" value="Unassembled WGS sequence"/>
</dbReference>
<gene>
    <name evidence="1" type="ORF">RPERSI_LOCUS25352</name>
</gene>
<comment type="caution">
    <text evidence="1">The sequence shown here is derived from an EMBL/GenBank/DDBJ whole genome shotgun (WGS) entry which is preliminary data.</text>
</comment>
<name>A0ACA9S072_9GLOM</name>
<dbReference type="EMBL" id="CAJVQC010083657">
    <property type="protein sequence ID" value="CAG8820436.1"/>
    <property type="molecule type" value="Genomic_DNA"/>
</dbReference>
<proteinExistence type="predicted"/>